<sequence>MGNLSLGFQDLISDRYKSIPVIFGEKRFPREFPNFVSYRLACFAKNIFQNLDFFDYQTLTLKSESVLESFTPK</sequence>
<comment type="caution">
    <text evidence="1">The sequence shown here is derived from an EMBL/GenBank/DDBJ whole genome shotgun (WGS) entry which is preliminary data.</text>
</comment>
<dbReference type="Proteomes" id="UP000054843">
    <property type="component" value="Unassembled WGS sequence"/>
</dbReference>
<evidence type="ECO:0000313" key="2">
    <source>
        <dbReference type="Proteomes" id="UP000054843"/>
    </source>
</evidence>
<protein>
    <submittedName>
        <fullName evidence="1">Uncharacterized protein</fullName>
    </submittedName>
</protein>
<name>A0A0V1M9X4_9BILA</name>
<proteinExistence type="predicted"/>
<accession>A0A0V1M9X4</accession>
<organism evidence="1 2">
    <name type="scientific">Trichinella papuae</name>
    <dbReference type="NCBI Taxonomy" id="268474"/>
    <lineage>
        <taxon>Eukaryota</taxon>
        <taxon>Metazoa</taxon>
        <taxon>Ecdysozoa</taxon>
        <taxon>Nematoda</taxon>
        <taxon>Enoplea</taxon>
        <taxon>Dorylaimia</taxon>
        <taxon>Trichinellida</taxon>
        <taxon>Trichinellidae</taxon>
        <taxon>Trichinella</taxon>
    </lineage>
</organism>
<evidence type="ECO:0000313" key="1">
    <source>
        <dbReference type="EMBL" id="KRZ68288.1"/>
    </source>
</evidence>
<keyword evidence="2" id="KW-1185">Reference proteome</keyword>
<gene>
    <name evidence="1" type="ORF">T10_7129</name>
</gene>
<dbReference type="EMBL" id="JYDO01000169">
    <property type="protein sequence ID" value="KRZ68288.1"/>
    <property type="molecule type" value="Genomic_DNA"/>
</dbReference>
<reference evidence="1 2" key="1">
    <citation type="submission" date="2015-01" db="EMBL/GenBank/DDBJ databases">
        <title>Evolution of Trichinella species and genotypes.</title>
        <authorList>
            <person name="Korhonen P.K."/>
            <person name="Edoardo P."/>
            <person name="Giuseppe L.R."/>
            <person name="Gasser R.B."/>
        </authorList>
    </citation>
    <scope>NUCLEOTIDE SEQUENCE [LARGE SCALE GENOMIC DNA]</scope>
    <source>
        <strain evidence="1">ISS1980</strain>
    </source>
</reference>
<dbReference type="AlphaFoldDB" id="A0A0V1M9X4"/>